<keyword evidence="2" id="KW-1185">Reference proteome</keyword>
<evidence type="ECO:0000313" key="2">
    <source>
        <dbReference type="Proteomes" id="UP000664844"/>
    </source>
</evidence>
<dbReference type="EMBL" id="JAFLQW010000287">
    <property type="protein sequence ID" value="MBO0349545.1"/>
    <property type="molecule type" value="Genomic_DNA"/>
</dbReference>
<dbReference type="Proteomes" id="UP000664844">
    <property type="component" value="Unassembled WGS sequence"/>
</dbReference>
<dbReference type="RefSeq" id="WP_207088064.1">
    <property type="nucleotide sequence ID" value="NZ_JAFLQW010000287.1"/>
</dbReference>
<comment type="caution">
    <text evidence="1">The sequence shown here is derived from an EMBL/GenBank/DDBJ whole genome shotgun (WGS) entry which is preliminary data.</text>
</comment>
<gene>
    <name evidence="1" type="ORF">J0895_10570</name>
</gene>
<evidence type="ECO:0000313" key="1">
    <source>
        <dbReference type="EMBL" id="MBO0349545.1"/>
    </source>
</evidence>
<protein>
    <submittedName>
        <fullName evidence="1">Uncharacterized protein</fullName>
    </submittedName>
</protein>
<sequence>MIIGAPQANDDDDTEAVGETYLVYGGPNFDETLDLQDLDGTNGVIMFCLEDPVLGRHSISTTSMAAMGLLCMELQQTIALGDRSVREMSMATGSRIS</sequence>
<proteinExistence type="predicted"/>
<reference evidence="1 2" key="1">
    <citation type="submission" date="2021-03" db="EMBL/GenBank/DDBJ databases">
        <title>Metabolic Capacity of the Antarctic Cyanobacterium Phormidium pseudopriestleyi that Sustains Oxygenic Photosynthesis in the Presence of Hydrogen Sulfide.</title>
        <authorList>
            <person name="Lumian J.E."/>
            <person name="Jungblut A.D."/>
            <person name="Dillon M.L."/>
            <person name="Hawes I."/>
            <person name="Doran P.T."/>
            <person name="Mackey T.J."/>
            <person name="Dick G.J."/>
            <person name="Grettenberger C.L."/>
            <person name="Sumner D.Y."/>
        </authorList>
    </citation>
    <scope>NUCLEOTIDE SEQUENCE [LARGE SCALE GENOMIC DNA]</scope>
    <source>
        <strain evidence="1 2">FRX01</strain>
    </source>
</reference>
<name>A0ABS3FR00_9CYAN</name>
<organism evidence="1 2">
    <name type="scientific">Phormidium pseudopriestleyi FRX01</name>
    <dbReference type="NCBI Taxonomy" id="1759528"/>
    <lineage>
        <taxon>Bacteria</taxon>
        <taxon>Bacillati</taxon>
        <taxon>Cyanobacteriota</taxon>
        <taxon>Cyanophyceae</taxon>
        <taxon>Oscillatoriophycideae</taxon>
        <taxon>Oscillatoriales</taxon>
        <taxon>Oscillatoriaceae</taxon>
        <taxon>Phormidium</taxon>
    </lineage>
</organism>
<accession>A0ABS3FR00</accession>